<organism evidence="8 9">
    <name type="scientific">Neotoma lepida</name>
    <name type="common">Desert woodrat</name>
    <dbReference type="NCBI Taxonomy" id="56216"/>
    <lineage>
        <taxon>Eukaryota</taxon>
        <taxon>Metazoa</taxon>
        <taxon>Chordata</taxon>
        <taxon>Craniata</taxon>
        <taxon>Vertebrata</taxon>
        <taxon>Euteleostomi</taxon>
        <taxon>Mammalia</taxon>
        <taxon>Eutheria</taxon>
        <taxon>Euarchontoglires</taxon>
        <taxon>Glires</taxon>
        <taxon>Rodentia</taxon>
        <taxon>Myomorpha</taxon>
        <taxon>Muroidea</taxon>
        <taxon>Cricetidae</taxon>
        <taxon>Neotominae</taxon>
        <taxon>Neotoma</taxon>
    </lineage>
</organism>
<accession>A0A1A6HV13</accession>
<dbReference type="EMBL" id="LZPO01011125">
    <property type="protein sequence ID" value="OBS81582.1"/>
    <property type="molecule type" value="Genomic_DNA"/>
</dbReference>
<evidence type="ECO:0000256" key="7">
    <source>
        <dbReference type="SAM" id="MobiDB-lite"/>
    </source>
</evidence>
<evidence type="ECO:0000256" key="6">
    <source>
        <dbReference type="ARBA" id="ARBA00023212"/>
    </source>
</evidence>
<sequence length="109" mass="10863">MAAVGRVGSFGSSPPGLASTYASGPLANELASGSGGPAAGDDEDGQNLWSCILSEVSTRSRSKLPTGKNVLLLGKCSPPWPGLLGHPSARPLPLCGQRGLAAPRLPACA</sequence>
<comment type="caution">
    <text evidence="8">The sequence shown here is derived from an EMBL/GenBank/DDBJ whole genome shotgun (WGS) entry which is preliminary data.</text>
</comment>
<evidence type="ECO:0000313" key="8">
    <source>
        <dbReference type="EMBL" id="OBS81582.1"/>
    </source>
</evidence>
<evidence type="ECO:0000256" key="2">
    <source>
        <dbReference type="ARBA" id="ARBA00022490"/>
    </source>
</evidence>
<dbReference type="GO" id="GO:0005874">
    <property type="term" value="C:microtubule"/>
    <property type="evidence" value="ECO:0007669"/>
    <property type="project" value="UniProtKB-KW"/>
</dbReference>
<keyword evidence="2" id="KW-0963">Cytoplasm</keyword>
<evidence type="ECO:0000256" key="5">
    <source>
        <dbReference type="ARBA" id="ARBA00023175"/>
    </source>
</evidence>
<name>A0A1A6HV13_NEOLE</name>
<comment type="subcellular location">
    <subcellularLocation>
        <location evidence="1">Cytoplasm</location>
        <location evidence="1">Cytoskeleton</location>
    </subcellularLocation>
</comment>
<dbReference type="InterPro" id="IPR022780">
    <property type="entry name" value="Dynein_light_int_chain"/>
</dbReference>
<reference evidence="8 9" key="1">
    <citation type="submission" date="2016-06" db="EMBL/GenBank/DDBJ databases">
        <title>The Draft Genome Sequence and Annotation of the Desert Woodrat Neotoma lepida.</title>
        <authorList>
            <person name="Campbell M."/>
            <person name="Oakeson K.F."/>
            <person name="Yandell M."/>
            <person name="Halpert J.R."/>
            <person name="Dearing D."/>
        </authorList>
    </citation>
    <scope>NUCLEOTIDE SEQUENCE [LARGE SCALE GENOMIC DNA]</scope>
    <source>
        <strain evidence="8">417</strain>
        <tissue evidence="8">Liver</tissue>
    </source>
</reference>
<evidence type="ECO:0000313" key="9">
    <source>
        <dbReference type="Proteomes" id="UP000092124"/>
    </source>
</evidence>
<dbReference type="Proteomes" id="UP000092124">
    <property type="component" value="Unassembled WGS sequence"/>
</dbReference>
<dbReference type="GO" id="GO:0030286">
    <property type="term" value="C:dynein complex"/>
    <property type="evidence" value="ECO:0007669"/>
    <property type="project" value="UniProtKB-KW"/>
</dbReference>
<dbReference type="OrthoDB" id="9909449at2759"/>
<keyword evidence="6" id="KW-0206">Cytoskeleton</keyword>
<dbReference type="AlphaFoldDB" id="A0A1A6HV13"/>
<gene>
    <name evidence="8" type="ORF">A6R68_20207</name>
</gene>
<protein>
    <submittedName>
        <fullName evidence="8">Uncharacterized protein</fullName>
    </submittedName>
</protein>
<evidence type="ECO:0000256" key="1">
    <source>
        <dbReference type="ARBA" id="ARBA00004245"/>
    </source>
</evidence>
<proteinExistence type="predicted"/>
<keyword evidence="9" id="KW-1185">Reference proteome</keyword>
<keyword evidence="5" id="KW-0505">Motor protein</keyword>
<dbReference type="STRING" id="56216.A0A1A6HV13"/>
<dbReference type="Pfam" id="PF05783">
    <property type="entry name" value="DLIC"/>
    <property type="match status" value="1"/>
</dbReference>
<evidence type="ECO:0000256" key="4">
    <source>
        <dbReference type="ARBA" id="ARBA00023017"/>
    </source>
</evidence>
<evidence type="ECO:0000256" key="3">
    <source>
        <dbReference type="ARBA" id="ARBA00022701"/>
    </source>
</evidence>
<keyword evidence="4" id="KW-0243">Dynein</keyword>
<feature type="region of interest" description="Disordered" evidence="7">
    <location>
        <begin position="1"/>
        <end position="44"/>
    </location>
</feature>
<keyword evidence="3" id="KW-0493">Microtubule</keyword>